<dbReference type="PROSITE" id="PS50005">
    <property type="entry name" value="TPR"/>
    <property type="match status" value="3"/>
</dbReference>
<dbReference type="InterPro" id="IPR019734">
    <property type="entry name" value="TPR_rpt"/>
</dbReference>
<sequence>MNAIEKAIQDIETGNVEQGLSELARLEKRADHQVKFDIAEIYQELGHIEKAKNIVDELLLLYPDEGSLYSFAAELLIDMDKEDEAIELLLEINEDDPAFVQAQVLLADLYQMQSLDEVAEQKLILAQEKAPNEVIISYGLGEFYLERGDYIKSIPHLKKAVHSGESIPNVHLKLLLAEAYSASGQFEDALEFYREGLKENLEPNALFGYGFTAYQTGDMILAIEQLESLLTLDPDYSSLYTYLAKAYEAEGRLDDAIETLQKGMKVDEYNESLYVHAGKLSFKRQMPTEGEEFLRKVIALNPSNVEAVHTLAAYFKHTQSFEELKELMEHMRDYGEEDTMYTWYEATAVKEEDDYDKAFERYKEIEKTYAEDVDFLEEYGYFLLEYGLRDEARQKFSKVLKLYPERADIIEVLQNLN</sequence>
<proteinExistence type="predicted"/>
<dbReference type="EMBL" id="JBHLUX010000017">
    <property type="protein sequence ID" value="MFC0470275.1"/>
    <property type="molecule type" value="Genomic_DNA"/>
</dbReference>
<evidence type="ECO:0000256" key="1">
    <source>
        <dbReference type="ARBA" id="ARBA00022737"/>
    </source>
</evidence>
<evidence type="ECO:0000256" key="3">
    <source>
        <dbReference type="PROSITE-ProRule" id="PRU00339"/>
    </source>
</evidence>
<dbReference type="Pfam" id="PF14559">
    <property type="entry name" value="TPR_19"/>
    <property type="match status" value="2"/>
</dbReference>
<dbReference type="SMART" id="SM00028">
    <property type="entry name" value="TPR"/>
    <property type="match status" value="6"/>
</dbReference>
<dbReference type="InterPro" id="IPR011990">
    <property type="entry name" value="TPR-like_helical_dom_sf"/>
</dbReference>
<dbReference type="Proteomes" id="UP001589838">
    <property type="component" value="Unassembled WGS sequence"/>
</dbReference>
<gene>
    <name evidence="4" type="ORF">ACFFHM_06965</name>
</gene>
<feature type="repeat" description="TPR" evidence="3">
    <location>
        <begin position="237"/>
        <end position="270"/>
    </location>
</feature>
<dbReference type="PANTHER" id="PTHR45586">
    <property type="entry name" value="TPR REPEAT-CONTAINING PROTEIN PA4667"/>
    <property type="match status" value="1"/>
</dbReference>
<evidence type="ECO:0000256" key="2">
    <source>
        <dbReference type="ARBA" id="ARBA00022803"/>
    </source>
</evidence>
<keyword evidence="1" id="KW-0677">Repeat</keyword>
<accession>A0ABV6KBG7</accession>
<evidence type="ECO:0000313" key="4">
    <source>
        <dbReference type="EMBL" id="MFC0470275.1"/>
    </source>
</evidence>
<dbReference type="PANTHER" id="PTHR45586:SF1">
    <property type="entry name" value="LIPOPOLYSACCHARIDE ASSEMBLY PROTEIN B"/>
    <property type="match status" value="1"/>
</dbReference>
<protein>
    <submittedName>
        <fullName evidence="4">Tetratricopeptide repeat protein</fullName>
    </submittedName>
</protein>
<dbReference type="InterPro" id="IPR051012">
    <property type="entry name" value="CellSynth/LPSAsmb/PSIAsmb"/>
</dbReference>
<dbReference type="Gene3D" id="1.25.40.10">
    <property type="entry name" value="Tetratricopeptide repeat domain"/>
    <property type="match status" value="3"/>
</dbReference>
<feature type="repeat" description="TPR" evidence="3">
    <location>
        <begin position="373"/>
        <end position="406"/>
    </location>
</feature>
<keyword evidence="5" id="KW-1185">Reference proteome</keyword>
<feature type="repeat" description="TPR" evidence="3">
    <location>
        <begin position="203"/>
        <end position="236"/>
    </location>
</feature>
<dbReference type="RefSeq" id="WP_335959002.1">
    <property type="nucleotide sequence ID" value="NZ_JAXBLX010000003.1"/>
</dbReference>
<name>A0ABV6KBG7_9BACI</name>
<keyword evidence="2 3" id="KW-0802">TPR repeat</keyword>
<dbReference type="SUPFAM" id="SSF48452">
    <property type="entry name" value="TPR-like"/>
    <property type="match status" value="2"/>
</dbReference>
<evidence type="ECO:0000313" key="5">
    <source>
        <dbReference type="Proteomes" id="UP001589838"/>
    </source>
</evidence>
<dbReference type="Pfam" id="PF25058">
    <property type="entry name" value="ARM_TT21"/>
    <property type="match status" value="1"/>
</dbReference>
<comment type="caution">
    <text evidence="4">The sequence shown here is derived from an EMBL/GenBank/DDBJ whole genome shotgun (WGS) entry which is preliminary data.</text>
</comment>
<organism evidence="4 5">
    <name type="scientific">Halalkalibacter kiskunsagensis</name>
    <dbReference type="NCBI Taxonomy" id="1548599"/>
    <lineage>
        <taxon>Bacteria</taxon>
        <taxon>Bacillati</taxon>
        <taxon>Bacillota</taxon>
        <taxon>Bacilli</taxon>
        <taxon>Bacillales</taxon>
        <taxon>Bacillaceae</taxon>
        <taxon>Halalkalibacter</taxon>
    </lineage>
</organism>
<reference evidence="4 5" key="1">
    <citation type="submission" date="2024-09" db="EMBL/GenBank/DDBJ databases">
        <authorList>
            <person name="Sun Q."/>
            <person name="Mori K."/>
        </authorList>
    </citation>
    <scope>NUCLEOTIDE SEQUENCE [LARGE SCALE GENOMIC DNA]</scope>
    <source>
        <strain evidence="4 5">NCAIM B.02610</strain>
    </source>
</reference>